<dbReference type="GO" id="GO:0005634">
    <property type="term" value="C:nucleus"/>
    <property type="evidence" value="ECO:0007669"/>
    <property type="project" value="TreeGrafter"/>
</dbReference>
<accession>A0A7I8K2T1</accession>
<dbReference type="PANTHER" id="PTHR45623">
    <property type="entry name" value="CHROMODOMAIN-HELICASE-DNA-BINDING PROTEIN 3-RELATED-RELATED"/>
    <property type="match status" value="1"/>
</dbReference>
<evidence type="ECO:0000313" key="4">
    <source>
        <dbReference type="Proteomes" id="UP000663760"/>
    </source>
</evidence>
<dbReference type="GO" id="GO:0042393">
    <property type="term" value="F:histone binding"/>
    <property type="evidence" value="ECO:0007669"/>
    <property type="project" value="TreeGrafter"/>
</dbReference>
<dbReference type="Gene3D" id="1.10.10.60">
    <property type="entry name" value="Homeodomain-like"/>
    <property type="match status" value="1"/>
</dbReference>
<gene>
    <name evidence="3" type="ORF">SI8410_02002104</name>
</gene>
<dbReference type="InterPro" id="IPR009057">
    <property type="entry name" value="Homeodomain-like_sf"/>
</dbReference>
<feature type="compositionally biased region" description="Basic and acidic residues" evidence="2">
    <location>
        <begin position="35"/>
        <end position="53"/>
    </location>
</feature>
<keyword evidence="1" id="KW-0539">Nucleus</keyword>
<feature type="compositionally biased region" description="Basic and acidic residues" evidence="2">
    <location>
        <begin position="443"/>
        <end position="452"/>
    </location>
</feature>
<dbReference type="GO" id="GO:0003682">
    <property type="term" value="F:chromatin binding"/>
    <property type="evidence" value="ECO:0007669"/>
    <property type="project" value="TreeGrafter"/>
</dbReference>
<dbReference type="GO" id="GO:0140658">
    <property type="term" value="F:ATP-dependent chromatin remodeler activity"/>
    <property type="evidence" value="ECO:0007669"/>
    <property type="project" value="TreeGrafter"/>
</dbReference>
<feature type="region of interest" description="Disordered" evidence="2">
    <location>
        <begin position="35"/>
        <end position="55"/>
    </location>
</feature>
<dbReference type="CDD" id="cd11660">
    <property type="entry name" value="SANT_TRF"/>
    <property type="match status" value="1"/>
</dbReference>
<name>A0A7I8K2T1_SPIIN</name>
<dbReference type="GO" id="GO:0003677">
    <property type="term" value="F:DNA binding"/>
    <property type="evidence" value="ECO:0007669"/>
    <property type="project" value="TreeGrafter"/>
</dbReference>
<dbReference type="AlphaFoldDB" id="A0A7I8K2T1"/>
<feature type="compositionally biased region" description="Polar residues" evidence="2">
    <location>
        <begin position="210"/>
        <end position="219"/>
    </location>
</feature>
<reference evidence="3" key="1">
    <citation type="submission" date="2020-02" db="EMBL/GenBank/DDBJ databases">
        <authorList>
            <person name="Scholz U."/>
            <person name="Mascher M."/>
            <person name="Fiebig A."/>
        </authorList>
    </citation>
    <scope>NUCLEOTIDE SEQUENCE</scope>
</reference>
<dbReference type="EMBL" id="LR746265">
    <property type="protein sequence ID" value="CAA7390648.1"/>
    <property type="molecule type" value="Genomic_DNA"/>
</dbReference>
<feature type="region of interest" description="Disordered" evidence="2">
    <location>
        <begin position="193"/>
        <end position="219"/>
    </location>
</feature>
<feature type="region of interest" description="Disordered" evidence="2">
    <location>
        <begin position="521"/>
        <end position="571"/>
    </location>
</feature>
<keyword evidence="4" id="KW-1185">Reference proteome</keyword>
<dbReference type="SUPFAM" id="SSF46689">
    <property type="entry name" value="Homeodomain-like"/>
    <property type="match status" value="1"/>
</dbReference>
<dbReference type="OrthoDB" id="608866at2759"/>
<evidence type="ECO:0000256" key="1">
    <source>
        <dbReference type="ARBA" id="ARBA00023242"/>
    </source>
</evidence>
<sequence>MFVSGRKELSIKNNADFSCHDKAPLLTFIRRTKRKTDANEKDSQGNLKAEKQEGSASAISKIGLGTVCEGERLTAQVKEAENFEEETSRTSILCSVEEKRTEESSLQVGTASHDNSLDLQASFNNGTEDAANGGNKRLDLLGIMGTQEDERKDVEINCERISKKENQTVFSLERNLMRSSDTPLCETHHETVTSKTLLESIPPQPENRGFPSTASVSSRSVQGADQAREFLLPWRAYDSNPPFFRRRQMLNDILTSSRIFNRRQVYPLTNGRGHPAAWSEEELDSLWIGMRRHGRGNWTAMLRDPKLKFFDWKTPEDLAERWEVEQSRFLNSPLTQPMGLPEEADRYSNFMVSDPTATAYNALGTHPSSEFRTLRTENGLPLPLGDIYFRKEARAVSRDQSRAADLTTVYPLVTNGSLATASCMYRGNRRYSFSLAAGTQQERLGKPHKDRSSWAPTPLAQNPIDKVSGGSRRQGSSPSTNSSVPHWLREVLSTPPLPSEPALSSDDRLAASLLPCSGEKVDMQRGILKRTTGGGGGGSNSDSRLKTPSPPPPSTCEPSLEPKLNPPSLRGHMFLDLNQSLLEPMRPEKLVIIDSEASSEETISDDQGSRH</sequence>
<feature type="region of interest" description="Disordered" evidence="2">
    <location>
        <begin position="438"/>
        <end position="486"/>
    </location>
</feature>
<organism evidence="3 4">
    <name type="scientific">Spirodela intermedia</name>
    <name type="common">Intermediate duckweed</name>
    <dbReference type="NCBI Taxonomy" id="51605"/>
    <lineage>
        <taxon>Eukaryota</taxon>
        <taxon>Viridiplantae</taxon>
        <taxon>Streptophyta</taxon>
        <taxon>Embryophyta</taxon>
        <taxon>Tracheophyta</taxon>
        <taxon>Spermatophyta</taxon>
        <taxon>Magnoliopsida</taxon>
        <taxon>Liliopsida</taxon>
        <taxon>Araceae</taxon>
        <taxon>Lemnoideae</taxon>
        <taxon>Spirodela</taxon>
    </lineage>
</organism>
<feature type="region of interest" description="Disordered" evidence="2">
    <location>
        <begin position="592"/>
        <end position="611"/>
    </location>
</feature>
<dbReference type="Proteomes" id="UP000663760">
    <property type="component" value="Chromosome 2"/>
</dbReference>
<dbReference type="GO" id="GO:0016887">
    <property type="term" value="F:ATP hydrolysis activity"/>
    <property type="evidence" value="ECO:0007669"/>
    <property type="project" value="TreeGrafter"/>
</dbReference>
<feature type="compositionally biased region" description="Low complexity" evidence="2">
    <location>
        <begin position="468"/>
        <end position="479"/>
    </location>
</feature>
<protein>
    <submittedName>
        <fullName evidence="3">Uncharacterized protein</fullName>
    </submittedName>
</protein>
<evidence type="ECO:0000313" key="3">
    <source>
        <dbReference type="EMBL" id="CAA7390648.1"/>
    </source>
</evidence>
<evidence type="ECO:0000256" key="2">
    <source>
        <dbReference type="SAM" id="MobiDB-lite"/>
    </source>
</evidence>
<dbReference type="GO" id="GO:0000785">
    <property type="term" value="C:chromatin"/>
    <property type="evidence" value="ECO:0007669"/>
    <property type="project" value="TreeGrafter"/>
</dbReference>
<proteinExistence type="predicted"/>